<dbReference type="EMBL" id="CACQ02004782">
    <property type="protein sequence ID" value="CCF41564.1"/>
    <property type="molecule type" value="Genomic_DNA"/>
</dbReference>
<dbReference type="HOGENOM" id="CLU_2654366_0_0_1"/>
<dbReference type="VEuPathDB" id="FungiDB:CH63R_04828"/>
<evidence type="ECO:0000313" key="2">
    <source>
        <dbReference type="Proteomes" id="UP000007174"/>
    </source>
</evidence>
<reference evidence="2" key="1">
    <citation type="journal article" date="2012" name="Nat. Genet.">
        <title>Lifestyle transitions in plant pathogenic Colletotrichum fungi deciphered by genome and transcriptome analyses.</title>
        <authorList>
            <person name="O'Connell R.J."/>
            <person name="Thon M.R."/>
            <person name="Hacquard S."/>
            <person name="Amyotte S.G."/>
            <person name="Kleemann J."/>
            <person name="Torres M.F."/>
            <person name="Damm U."/>
            <person name="Buiate E.A."/>
            <person name="Epstein L."/>
            <person name="Alkan N."/>
            <person name="Altmueller J."/>
            <person name="Alvarado-Balderrama L."/>
            <person name="Bauser C.A."/>
            <person name="Becker C."/>
            <person name="Birren B.W."/>
            <person name="Chen Z."/>
            <person name="Choi J."/>
            <person name="Crouch J.A."/>
            <person name="Duvick J.P."/>
            <person name="Farman M.A."/>
            <person name="Gan P."/>
            <person name="Heiman D."/>
            <person name="Henrissat B."/>
            <person name="Howard R.J."/>
            <person name="Kabbage M."/>
            <person name="Koch C."/>
            <person name="Kracher B."/>
            <person name="Kubo Y."/>
            <person name="Law A.D."/>
            <person name="Lebrun M.-H."/>
            <person name="Lee Y.-H."/>
            <person name="Miyara I."/>
            <person name="Moore N."/>
            <person name="Neumann U."/>
            <person name="Nordstroem K."/>
            <person name="Panaccione D.G."/>
            <person name="Panstruga R."/>
            <person name="Place M."/>
            <person name="Proctor R.H."/>
            <person name="Prusky D."/>
            <person name="Rech G."/>
            <person name="Reinhardt R."/>
            <person name="Rollins J.A."/>
            <person name="Rounsley S."/>
            <person name="Schardl C.L."/>
            <person name="Schwartz D.C."/>
            <person name="Shenoy N."/>
            <person name="Shirasu K."/>
            <person name="Sikhakolli U.R."/>
            <person name="Stueber K."/>
            <person name="Sukno S.A."/>
            <person name="Sweigard J.A."/>
            <person name="Takano Y."/>
            <person name="Takahara H."/>
            <person name="Trail F."/>
            <person name="van der Does H.C."/>
            <person name="Voll L.M."/>
            <person name="Will I."/>
            <person name="Young S."/>
            <person name="Zeng Q."/>
            <person name="Zhang J."/>
            <person name="Zhou S."/>
            <person name="Dickman M.B."/>
            <person name="Schulze-Lefert P."/>
            <person name="Ver Loren van Themaat E."/>
            <person name="Ma L.-J."/>
            <person name="Vaillancourt L.J."/>
        </authorList>
    </citation>
    <scope>NUCLEOTIDE SEQUENCE [LARGE SCALE GENOMIC DNA]</scope>
    <source>
        <strain evidence="2">IMI 349063</strain>
    </source>
</reference>
<name>H1VMW0_COLHI</name>
<dbReference type="AlphaFoldDB" id="H1VMW0"/>
<gene>
    <name evidence="1" type="ORF">CH063_11806</name>
</gene>
<sequence>MRYYHMQTATHSLGFQRPTTISFHLVQQQALPRGMPPSTGLASIYLSNLGLSEDSFDSRLASLSGQSICFGVCYGP</sequence>
<protein>
    <submittedName>
        <fullName evidence="1">Uncharacterized protein</fullName>
    </submittedName>
</protein>
<proteinExistence type="predicted"/>
<evidence type="ECO:0000313" key="1">
    <source>
        <dbReference type="EMBL" id="CCF41564.1"/>
    </source>
</evidence>
<accession>H1VMW0</accession>
<dbReference type="Proteomes" id="UP000007174">
    <property type="component" value="Unassembled WGS sequence"/>
</dbReference>
<organism evidence="1 2">
    <name type="scientific">Colletotrichum higginsianum (strain IMI 349063)</name>
    <name type="common">Crucifer anthracnose fungus</name>
    <dbReference type="NCBI Taxonomy" id="759273"/>
    <lineage>
        <taxon>Eukaryota</taxon>
        <taxon>Fungi</taxon>
        <taxon>Dikarya</taxon>
        <taxon>Ascomycota</taxon>
        <taxon>Pezizomycotina</taxon>
        <taxon>Sordariomycetes</taxon>
        <taxon>Hypocreomycetidae</taxon>
        <taxon>Glomerellales</taxon>
        <taxon>Glomerellaceae</taxon>
        <taxon>Colletotrichum</taxon>
        <taxon>Colletotrichum destructivum species complex</taxon>
    </lineage>
</organism>